<feature type="compositionally biased region" description="Polar residues" evidence="3">
    <location>
        <begin position="346"/>
        <end position="357"/>
    </location>
</feature>
<feature type="compositionally biased region" description="Acidic residues" evidence="3">
    <location>
        <begin position="492"/>
        <end position="501"/>
    </location>
</feature>
<feature type="compositionally biased region" description="Basic and acidic residues" evidence="3">
    <location>
        <begin position="312"/>
        <end position="334"/>
    </location>
</feature>
<dbReference type="CDD" id="cd00022">
    <property type="entry name" value="BIR"/>
    <property type="match status" value="2"/>
</dbReference>
<evidence type="ECO:0000313" key="5">
    <source>
        <dbReference type="Proteomes" id="UP001215712"/>
    </source>
</evidence>
<keyword evidence="2" id="KW-0862">Zinc</keyword>
<evidence type="ECO:0000313" key="4">
    <source>
        <dbReference type="EMBL" id="KAJ5738730.1"/>
    </source>
</evidence>
<feature type="compositionally biased region" description="Basic and acidic residues" evidence="3">
    <location>
        <begin position="685"/>
        <end position="696"/>
    </location>
</feature>
<dbReference type="GO" id="GO:0046872">
    <property type="term" value="F:metal ion binding"/>
    <property type="evidence" value="ECO:0007669"/>
    <property type="project" value="UniProtKB-KW"/>
</dbReference>
<feature type="compositionally biased region" description="Basic residues" evidence="3">
    <location>
        <begin position="379"/>
        <end position="391"/>
    </location>
</feature>
<gene>
    <name evidence="4" type="ORF">N7493_001885</name>
</gene>
<feature type="compositionally biased region" description="Basic residues" evidence="3">
    <location>
        <begin position="508"/>
        <end position="522"/>
    </location>
</feature>
<feature type="compositionally biased region" description="Basic residues" evidence="3">
    <location>
        <begin position="203"/>
        <end position="215"/>
    </location>
</feature>
<dbReference type="PANTHER" id="PTHR46771:SF5">
    <property type="entry name" value="DETERIN"/>
    <property type="match status" value="1"/>
</dbReference>
<feature type="compositionally biased region" description="Basic and acidic residues" evidence="3">
    <location>
        <begin position="626"/>
        <end position="635"/>
    </location>
</feature>
<feature type="compositionally biased region" description="Basic and acidic residues" evidence="3">
    <location>
        <begin position="464"/>
        <end position="478"/>
    </location>
</feature>
<protein>
    <recommendedName>
        <fullName evidence="6">Chromosome segregation protein BIR1</fullName>
    </recommendedName>
</protein>
<keyword evidence="5" id="KW-1185">Reference proteome</keyword>
<dbReference type="AlphaFoldDB" id="A0AAD6HUZ6"/>
<evidence type="ECO:0008006" key="6">
    <source>
        <dbReference type="Google" id="ProtNLM"/>
    </source>
</evidence>
<feature type="compositionally biased region" description="Acidic residues" evidence="3">
    <location>
        <begin position="358"/>
        <end position="374"/>
    </location>
</feature>
<dbReference type="InterPro" id="IPR001370">
    <property type="entry name" value="BIR_rpt"/>
</dbReference>
<dbReference type="Proteomes" id="UP001215712">
    <property type="component" value="Unassembled WGS sequence"/>
</dbReference>
<feature type="compositionally biased region" description="Polar residues" evidence="3">
    <location>
        <begin position="699"/>
        <end position="720"/>
    </location>
</feature>
<organism evidence="4 5">
    <name type="scientific">Penicillium malachiteum</name>
    <dbReference type="NCBI Taxonomy" id="1324776"/>
    <lineage>
        <taxon>Eukaryota</taxon>
        <taxon>Fungi</taxon>
        <taxon>Dikarya</taxon>
        <taxon>Ascomycota</taxon>
        <taxon>Pezizomycotina</taxon>
        <taxon>Eurotiomycetes</taxon>
        <taxon>Eurotiomycetidae</taxon>
        <taxon>Eurotiales</taxon>
        <taxon>Aspergillaceae</taxon>
        <taxon>Penicillium</taxon>
    </lineage>
</organism>
<feature type="compositionally biased region" description="Acidic residues" evidence="3">
    <location>
        <begin position="571"/>
        <end position="581"/>
    </location>
</feature>
<feature type="compositionally biased region" description="Basic and acidic residues" evidence="3">
    <location>
        <begin position="271"/>
        <end position="285"/>
    </location>
</feature>
<sequence length="873" mass="96453">MGSEMDTFAARLASFDVVLKPDKRRSSGVKGPRFIGWPHSNPSPEELARAGFFYKPYESNPDNTTCFECGRALDGWEEDDNPIAEHLKHSPNCGWAITMDVYQNSSNHGAIDDPTSDRITQARLATFGSAWPHDGKRGWACQSEKMAEAGWYFCPTEDSNDLASCAYCKLSLDGWEPKDDPYEEHHRRSPGCSFFIYGQAPAKKGKGAKSKKTRVSKASSRLSTQSVDTVASEAPGMDIDDSMDQSIMSQAPAKQKATKKTAKGKGKSSKSKKEKDNVETESHMDMDDEPEQPEPEESESSKPKRAGRGRKRASEEISKYDPESVDIDEQKDLSPEPPTKRRNMRAGSNISPTYNYESNDDDMPDAAPVEEEIQEEKPKRGRKKKGTSKNRKASDISVMSKSESKARAPRDSEIDAAIHAGLDEDATEEAAPEQMDVQEPEVEPELQPAPRAKKKAGRKPKAAAKQEPEDTPADREDPVEQPEVNAEHEVEATEAVEEAIEEPGPRTKAGKVPKKRGPKKGSKRGENKAKESESRESSGSKAGPDDDAAEEQQESFLSVENANQDSRDEPEPQPEPELELETPEKPAGKKSSKKEEKAKKTKKLKKKAPSPTPEPVEEEPIEDAVIEDHVDDRQNEPLSPSVNDEGYETPDDDLPDQVEMIEPFGSSPEAQKKQRTPVPPKTTKRFSDIPQEEHLAESITRSHSSRGNNSQRTSQQSNRPVSPLPSTHQSTSSMSPQSSDAENRPPSSRPPQIVPSQELHARTPLAAATPSPSKRGFNVGFAPSSQPWTPVDVDEALFGEASDKENADIAGLLSGVKRGLTSPEKKMTVEEWIMWNAKNGEERLKRECERLVSQFEKEGARAMQRLEAIECID</sequence>
<feature type="compositionally biased region" description="Basic residues" evidence="3">
    <location>
        <begin position="451"/>
        <end position="462"/>
    </location>
</feature>
<dbReference type="Pfam" id="PF00653">
    <property type="entry name" value="BIR"/>
    <property type="match status" value="2"/>
</dbReference>
<dbReference type="InterPro" id="IPR051190">
    <property type="entry name" value="Baculoviral_IAP"/>
</dbReference>
<feature type="compositionally biased region" description="Basic and acidic residues" evidence="3">
    <location>
        <begin position="582"/>
        <end position="598"/>
    </location>
</feature>
<dbReference type="PROSITE" id="PS50143">
    <property type="entry name" value="BIR_REPEAT_2"/>
    <property type="match status" value="2"/>
</dbReference>
<evidence type="ECO:0000256" key="1">
    <source>
        <dbReference type="ARBA" id="ARBA00022723"/>
    </source>
</evidence>
<dbReference type="Gene3D" id="1.10.1170.10">
    <property type="entry name" value="Inhibitor Of Apoptosis Protein (2mihbC-IAP-1), Chain A"/>
    <property type="match status" value="2"/>
</dbReference>
<feature type="compositionally biased region" description="Basic and acidic residues" evidence="3">
    <location>
        <begin position="523"/>
        <end position="538"/>
    </location>
</feature>
<feature type="compositionally biased region" description="Basic residues" evidence="3">
    <location>
        <begin position="599"/>
        <end position="608"/>
    </location>
</feature>
<proteinExistence type="predicted"/>
<accession>A0AAD6HUZ6</accession>
<reference evidence="4" key="1">
    <citation type="journal article" date="2023" name="IMA Fungus">
        <title>Comparative genomic study of the Penicillium genus elucidates a diverse pangenome and 15 lateral gene transfer events.</title>
        <authorList>
            <person name="Petersen C."/>
            <person name="Sorensen T."/>
            <person name="Nielsen M.R."/>
            <person name="Sondergaard T.E."/>
            <person name="Sorensen J.L."/>
            <person name="Fitzpatrick D.A."/>
            <person name="Frisvad J.C."/>
            <person name="Nielsen K.L."/>
        </authorList>
    </citation>
    <scope>NUCLEOTIDE SEQUENCE</scope>
    <source>
        <strain evidence="4">IBT 17514</strain>
    </source>
</reference>
<feature type="compositionally biased region" description="Acidic residues" evidence="3">
    <location>
        <begin position="286"/>
        <end position="298"/>
    </location>
</feature>
<feature type="compositionally biased region" description="Low complexity" evidence="3">
    <location>
        <begin position="725"/>
        <end position="739"/>
    </location>
</feature>
<reference evidence="4" key="2">
    <citation type="submission" date="2023-01" db="EMBL/GenBank/DDBJ databases">
        <authorList>
            <person name="Petersen C."/>
        </authorList>
    </citation>
    <scope>NUCLEOTIDE SEQUENCE</scope>
    <source>
        <strain evidence="4">IBT 17514</strain>
    </source>
</reference>
<feature type="compositionally biased region" description="Basic and acidic residues" evidence="3">
    <location>
        <begin position="402"/>
        <end position="413"/>
    </location>
</feature>
<feature type="region of interest" description="Disordered" evidence="3">
    <location>
        <begin position="203"/>
        <end position="789"/>
    </location>
</feature>
<feature type="compositionally biased region" description="Basic residues" evidence="3">
    <location>
        <begin position="256"/>
        <end position="270"/>
    </location>
</feature>
<evidence type="ECO:0000256" key="3">
    <source>
        <dbReference type="SAM" id="MobiDB-lite"/>
    </source>
</evidence>
<evidence type="ECO:0000256" key="2">
    <source>
        <dbReference type="ARBA" id="ARBA00022833"/>
    </source>
</evidence>
<dbReference type="SMART" id="SM00238">
    <property type="entry name" value="BIR"/>
    <property type="match status" value="2"/>
</dbReference>
<feature type="compositionally biased region" description="Acidic residues" evidence="3">
    <location>
        <begin position="423"/>
        <end position="444"/>
    </location>
</feature>
<keyword evidence="1" id="KW-0479">Metal-binding</keyword>
<dbReference type="EMBL" id="JAQJAN010000002">
    <property type="protein sequence ID" value="KAJ5738730.1"/>
    <property type="molecule type" value="Genomic_DNA"/>
</dbReference>
<dbReference type="SUPFAM" id="SSF57924">
    <property type="entry name" value="Inhibitor of apoptosis (IAP) repeat"/>
    <property type="match status" value="2"/>
</dbReference>
<dbReference type="PANTHER" id="PTHR46771">
    <property type="entry name" value="DETERIN"/>
    <property type="match status" value="1"/>
</dbReference>
<feature type="compositionally biased region" description="Low complexity" evidence="3">
    <location>
        <begin position="244"/>
        <end position="255"/>
    </location>
</feature>
<comment type="caution">
    <text evidence="4">The sequence shown here is derived from an EMBL/GenBank/DDBJ whole genome shotgun (WGS) entry which is preliminary data.</text>
</comment>
<name>A0AAD6HUZ6_9EURO</name>
<feature type="compositionally biased region" description="Polar residues" evidence="3">
    <location>
        <begin position="554"/>
        <end position="564"/>
    </location>
</feature>
<feature type="compositionally biased region" description="Polar residues" evidence="3">
    <location>
        <begin position="216"/>
        <end position="229"/>
    </location>
</feature>
<feature type="compositionally biased region" description="Acidic residues" evidence="3">
    <location>
        <begin position="645"/>
        <end position="656"/>
    </location>
</feature>
<feature type="compositionally biased region" description="Acidic residues" evidence="3">
    <location>
        <begin position="615"/>
        <end position="625"/>
    </location>
</feature>